<dbReference type="InterPro" id="IPR003607">
    <property type="entry name" value="HD/PDEase_dom"/>
</dbReference>
<dbReference type="InterPro" id="IPR032810">
    <property type="entry name" value="CCA-adding_enz_C"/>
</dbReference>
<proteinExistence type="inferred from homology"/>
<feature type="domain" description="CCA-adding enzyme C-terminal" evidence="12">
    <location>
        <begin position="398"/>
        <end position="448"/>
    </location>
</feature>
<dbReference type="GO" id="GO:0008033">
    <property type="term" value="P:tRNA processing"/>
    <property type="evidence" value="ECO:0007669"/>
    <property type="project" value="UniProtKB-KW"/>
</dbReference>
<dbReference type="EMBL" id="DYVE01000171">
    <property type="protein sequence ID" value="HJG28303.1"/>
    <property type="molecule type" value="Genomic_DNA"/>
</dbReference>
<keyword evidence="8 9" id="KW-0694">RNA-binding</keyword>
<keyword evidence="6" id="KW-0547">Nucleotide-binding</keyword>
<organism evidence="13 14">
    <name type="scientific">Subdoligranulum variabile</name>
    <dbReference type="NCBI Taxonomy" id="214851"/>
    <lineage>
        <taxon>Bacteria</taxon>
        <taxon>Bacillati</taxon>
        <taxon>Bacillota</taxon>
        <taxon>Clostridia</taxon>
        <taxon>Eubacteriales</taxon>
        <taxon>Oscillospiraceae</taxon>
        <taxon>Subdoligranulum</taxon>
    </lineage>
</organism>
<comment type="similarity">
    <text evidence="9">Belongs to the tRNA nucleotidyltransferase/poly(A) polymerase family.</text>
</comment>
<dbReference type="InterPro" id="IPR050264">
    <property type="entry name" value="Bact_CCA-adding_enz_type3_sf"/>
</dbReference>
<evidence type="ECO:0000256" key="8">
    <source>
        <dbReference type="ARBA" id="ARBA00022884"/>
    </source>
</evidence>
<evidence type="ECO:0000256" key="6">
    <source>
        <dbReference type="ARBA" id="ARBA00022741"/>
    </source>
</evidence>
<evidence type="ECO:0000259" key="12">
    <source>
        <dbReference type="Pfam" id="PF13735"/>
    </source>
</evidence>
<dbReference type="GO" id="GO:0016779">
    <property type="term" value="F:nucleotidyltransferase activity"/>
    <property type="evidence" value="ECO:0007669"/>
    <property type="project" value="UniProtKB-KW"/>
</dbReference>
<sequence length="457" mass="49772">MRQESIRLPRDAMWLLQTLHAAGHSAYVVGGCVRDSLLGRQPGDWDICTSARPDQMKMLFADQQLILTGERHGTVGVVLHGKPYEITTYRLDGAYLDHRHPENVRFVSELAADLARRDFTINAMAYAPGKGVIDLYGGRKDLDAGIIRCVGEPSARFAEDALRILRALRFAARLEFTLDEQTAAAALSARDTLQSVSAERIYAELDGLLSVPGAGHVLAQYGQILAGAVPEVGSCIGCTQPGRWHCYDVWNHTAAAVGALDLRGQDTRGARVLCWAAFLHDIAKPLCRSVGPDGAAHFKGHNQRGAVVARTILRRLKAPGYLIEGATGLIAIHDAPVPVGDVAILKCLNRYGAIFLRRLCTLKYADLDAHACTPDVAARRQDVEVFEKRMSELTRTGCYTMRQLAVNGADLMEAGMPAGPKVGQMLHALLTAVMEGRLSNERNALLAEAERLAHRSE</sequence>
<dbReference type="Gene3D" id="1.10.246.80">
    <property type="match status" value="1"/>
</dbReference>
<keyword evidence="5" id="KW-0479">Metal-binding</keyword>
<evidence type="ECO:0008006" key="15">
    <source>
        <dbReference type="Google" id="ProtNLM"/>
    </source>
</evidence>
<keyword evidence="4" id="KW-0548">Nucleotidyltransferase</keyword>
<reference evidence="13" key="2">
    <citation type="submission" date="2021-09" db="EMBL/GenBank/DDBJ databases">
        <authorList>
            <person name="Gilroy R."/>
        </authorList>
    </citation>
    <scope>NUCLEOTIDE SEQUENCE</scope>
    <source>
        <strain evidence="13">ChiBcec21-2208</strain>
    </source>
</reference>
<keyword evidence="7" id="KW-0460">Magnesium</keyword>
<dbReference type="PANTHER" id="PTHR46173:SF1">
    <property type="entry name" value="CCA TRNA NUCLEOTIDYLTRANSFERASE 1, MITOCHONDRIAL"/>
    <property type="match status" value="1"/>
</dbReference>
<evidence type="ECO:0000256" key="9">
    <source>
        <dbReference type="RuleBase" id="RU003953"/>
    </source>
</evidence>
<dbReference type="PROSITE" id="PS51257">
    <property type="entry name" value="PROKAR_LIPOPROTEIN"/>
    <property type="match status" value="1"/>
</dbReference>
<evidence type="ECO:0000259" key="11">
    <source>
        <dbReference type="Pfam" id="PF12627"/>
    </source>
</evidence>
<dbReference type="CDD" id="cd05398">
    <property type="entry name" value="NT_ClassII-CCAase"/>
    <property type="match status" value="1"/>
</dbReference>
<name>A0A921LQU2_9FIRM</name>
<dbReference type="Pfam" id="PF12627">
    <property type="entry name" value="PolyA_pol_RNAbd"/>
    <property type="match status" value="1"/>
</dbReference>
<dbReference type="Pfam" id="PF01743">
    <property type="entry name" value="PolyA_pol"/>
    <property type="match status" value="1"/>
</dbReference>
<dbReference type="AlphaFoldDB" id="A0A921LQU2"/>
<evidence type="ECO:0000256" key="4">
    <source>
        <dbReference type="ARBA" id="ARBA00022695"/>
    </source>
</evidence>
<evidence type="ECO:0000256" key="3">
    <source>
        <dbReference type="ARBA" id="ARBA00022694"/>
    </source>
</evidence>
<dbReference type="GO" id="GO:0000166">
    <property type="term" value="F:nucleotide binding"/>
    <property type="evidence" value="ECO:0007669"/>
    <property type="project" value="UniProtKB-KW"/>
</dbReference>
<evidence type="ECO:0000256" key="2">
    <source>
        <dbReference type="ARBA" id="ARBA00022679"/>
    </source>
</evidence>
<evidence type="ECO:0000313" key="13">
    <source>
        <dbReference type="EMBL" id="HJG28303.1"/>
    </source>
</evidence>
<protein>
    <recommendedName>
        <fullName evidence="15">tRNA nucleotidyltransferase</fullName>
    </recommendedName>
</protein>
<evidence type="ECO:0000313" key="14">
    <source>
        <dbReference type="Proteomes" id="UP000782880"/>
    </source>
</evidence>
<dbReference type="Pfam" id="PF13735">
    <property type="entry name" value="tRNA_NucTran2_2"/>
    <property type="match status" value="1"/>
</dbReference>
<gene>
    <name evidence="13" type="ORF">K8V20_06620</name>
</gene>
<dbReference type="Proteomes" id="UP000782880">
    <property type="component" value="Unassembled WGS sequence"/>
</dbReference>
<dbReference type="SUPFAM" id="SSF81301">
    <property type="entry name" value="Nucleotidyltransferase"/>
    <property type="match status" value="1"/>
</dbReference>
<dbReference type="SUPFAM" id="SSF81891">
    <property type="entry name" value="Poly A polymerase C-terminal region-like"/>
    <property type="match status" value="1"/>
</dbReference>
<evidence type="ECO:0000256" key="7">
    <source>
        <dbReference type="ARBA" id="ARBA00022842"/>
    </source>
</evidence>
<evidence type="ECO:0000256" key="1">
    <source>
        <dbReference type="ARBA" id="ARBA00001946"/>
    </source>
</evidence>
<dbReference type="GO" id="GO:0046872">
    <property type="term" value="F:metal ion binding"/>
    <property type="evidence" value="ECO:0007669"/>
    <property type="project" value="UniProtKB-KW"/>
</dbReference>
<evidence type="ECO:0000256" key="5">
    <source>
        <dbReference type="ARBA" id="ARBA00022723"/>
    </source>
</evidence>
<comment type="caution">
    <text evidence="13">The sequence shown here is derived from an EMBL/GenBank/DDBJ whole genome shotgun (WGS) entry which is preliminary data.</text>
</comment>
<accession>A0A921LQU2</accession>
<reference evidence="13" key="1">
    <citation type="journal article" date="2021" name="PeerJ">
        <title>Extensive microbial diversity within the chicken gut microbiome revealed by metagenomics and culture.</title>
        <authorList>
            <person name="Gilroy R."/>
            <person name="Ravi A."/>
            <person name="Getino M."/>
            <person name="Pursley I."/>
            <person name="Horton D.L."/>
            <person name="Alikhan N.F."/>
            <person name="Baker D."/>
            <person name="Gharbi K."/>
            <person name="Hall N."/>
            <person name="Watson M."/>
            <person name="Adriaenssens E.M."/>
            <person name="Foster-Nyarko E."/>
            <person name="Jarju S."/>
            <person name="Secka A."/>
            <person name="Antonio M."/>
            <person name="Oren A."/>
            <person name="Chaudhuri R.R."/>
            <person name="La Ragione R."/>
            <person name="Hildebrand F."/>
            <person name="Pallen M.J."/>
        </authorList>
    </citation>
    <scope>NUCLEOTIDE SEQUENCE</scope>
    <source>
        <strain evidence="13">ChiBcec21-2208</strain>
    </source>
</reference>
<keyword evidence="2 9" id="KW-0808">Transferase</keyword>
<dbReference type="CDD" id="cd00077">
    <property type="entry name" value="HDc"/>
    <property type="match status" value="1"/>
</dbReference>
<dbReference type="PANTHER" id="PTHR46173">
    <property type="entry name" value="CCA TRNA NUCLEOTIDYLTRANSFERASE 1, MITOCHONDRIAL"/>
    <property type="match status" value="1"/>
</dbReference>
<evidence type="ECO:0000259" key="10">
    <source>
        <dbReference type="Pfam" id="PF01743"/>
    </source>
</evidence>
<dbReference type="Gene3D" id="1.10.3090.10">
    <property type="entry name" value="cca-adding enzyme, domain 2"/>
    <property type="match status" value="1"/>
</dbReference>
<dbReference type="GO" id="GO:0000049">
    <property type="term" value="F:tRNA binding"/>
    <property type="evidence" value="ECO:0007669"/>
    <property type="project" value="TreeGrafter"/>
</dbReference>
<dbReference type="InterPro" id="IPR032828">
    <property type="entry name" value="PolyA_RNA-bd"/>
</dbReference>
<dbReference type="Gene3D" id="3.30.460.10">
    <property type="entry name" value="Beta Polymerase, domain 2"/>
    <property type="match status" value="1"/>
</dbReference>
<feature type="domain" description="tRNA nucleotidyltransferase/poly(A) polymerase RNA and SrmB- binding" evidence="11">
    <location>
        <begin position="176"/>
        <end position="214"/>
    </location>
</feature>
<comment type="cofactor">
    <cofactor evidence="1">
        <name>Mg(2+)</name>
        <dbReference type="ChEBI" id="CHEBI:18420"/>
    </cofactor>
</comment>
<dbReference type="InterPro" id="IPR002646">
    <property type="entry name" value="PolA_pol_head_dom"/>
</dbReference>
<keyword evidence="3" id="KW-0819">tRNA processing</keyword>
<feature type="domain" description="Poly A polymerase head" evidence="10">
    <location>
        <begin position="26"/>
        <end position="148"/>
    </location>
</feature>
<dbReference type="InterPro" id="IPR043519">
    <property type="entry name" value="NT_sf"/>
</dbReference>